<proteinExistence type="predicted"/>
<dbReference type="Gene3D" id="4.10.240.10">
    <property type="entry name" value="Zn(2)-C6 fungal-type DNA-binding domain"/>
    <property type="match status" value="1"/>
</dbReference>
<evidence type="ECO:0000256" key="5">
    <source>
        <dbReference type="ARBA" id="ARBA00023242"/>
    </source>
</evidence>
<dbReference type="PANTHER" id="PTHR31001">
    <property type="entry name" value="UNCHARACTERIZED TRANSCRIPTIONAL REGULATORY PROTEIN"/>
    <property type="match status" value="1"/>
</dbReference>
<dbReference type="GO" id="GO:0005634">
    <property type="term" value="C:nucleus"/>
    <property type="evidence" value="ECO:0007669"/>
    <property type="project" value="UniProtKB-SubCell"/>
</dbReference>
<dbReference type="PROSITE" id="PS50048">
    <property type="entry name" value="ZN2_CY6_FUNGAL_2"/>
    <property type="match status" value="1"/>
</dbReference>
<dbReference type="GO" id="GO:0008270">
    <property type="term" value="F:zinc ion binding"/>
    <property type="evidence" value="ECO:0007669"/>
    <property type="project" value="InterPro"/>
</dbReference>
<evidence type="ECO:0000313" key="7">
    <source>
        <dbReference type="EMBL" id="KAH8697892.1"/>
    </source>
</evidence>
<dbReference type="RefSeq" id="XP_046072593.1">
    <property type="nucleotide sequence ID" value="XM_046209686.1"/>
</dbReference>
<accession>A0AAD4Q0X0</accession>
<dbReference type="GO" id="GO:0000981">
    <property type="term" value="F:DNA-binding transcription factor activity, RNA polymerase II-specific"/>
    <property type="evidence" value="ECO:0007669"/>
    <property type="project" value="InterPro"/>
</dbReference>
<organism evidence="7 8">
    <name type="scientific">Talaromyces proteolyticus</name>
    <dbReference type="NCBI Taxonomy" id="1131652"/>
    <lineage>
        <taxon>Eukaryota</taxon>
        <taxon>Fungi</taxon>
        <taxon>Dikarya</taxon>
        <taxon>Ascomycota</taxon>
        <taxon>Pezizomycotina</taxon>
        <taxon>Eurotiomycetes</taxon>
        <taxon>Eurotiomycetidae</taxon>
        <taxon>Eurotiales</taxon>
        <taxon>Trichocomaceae</taxon>
        <taxon>Talaromyces</taxon>
        <taxon>Talaromyces sect. Bacilispori</taxon>
    </lineage>
</organism>
<name>A0AAD4Q0X0_9EURO</name>
<dbReference type="InterPro" id="IPR001138">
    <property type="entry name" value="Zn2Cys6_DnaBD"/>
</dbReference>
<dbReference type="GO" id="GO:0003677">
    <property type="term" value="F:DNA binding"/>
    <property type="evidence" value="ECO:0007669"/>
    <property type="project" value="UniProtKB-KW"/>
</dbReference>
<dbReference type="InterPro" id="IPR036864">
    <property type="entry name" value="Zn2-C6_fun-type_DNA-bd_sf"/>
</dbReference>
<protein>
    <recommendedName>
        <fullName evidence="6">Zn(2)-C6 fungal-type domain-containing protein</fullName>
    </recommendedName>
</protein>
<dbReference type="Pfam" id="PF00172">
    <property type="entry name" value="Zn_clus"/>
    <property type="match status" value="1"/>
</dbReference>
<gene>
    <name evidence="7" type="ORF">BGW36DRAFT_176703</name>
</gene>
<evidence type="ECO:0000313" key="8">
    <source>
        <dbReference type="Proteomes" id="UP001201262"/>
    </source>
</evidence>
<feature type="domain" description="Zn(2)-C6 fungal-type" evidence="6">
    <location>
        <begin position="12"/>
        <end position="41"/>
    </location>
</feature>
<dbReference type="GeneID" id="70239973"/>
<keyword evidence="3" id="KW-0238">DNA-binding</keyword>
<dbReference type="AlphaFoldDB" id="A0AAD4Q0X0"/>
<keyword evidence="4" id="KW-0804">Transcription</keyword>
<dbReference type="EMBL" id="JAJTJA010000006">
    <property type="protein sequence ID" value="KAH8697892.1"/>
    <property type="molecule type" value="Genomic_DNA"/>
</dbReference>
<comment type="caution">
    <text evidence="7">The sequence shown here is derived from an EMBL/GenBank/DDBJ whole genome shotgun (WGS) entry which is preliminary data.</text>
</comment>
<dbReference type="SUPFAM" id="SSF57701">
    <property type="entry name" value="Zn2/Cys6 DNA-binding domain"/>
    <property type="match status" value="1"/>
</dbReference>
<evidence type="ECO:0000259" key="6">
    <source>
        <dbReference type="PROSITE" id="PS50048"/>
    </source>
</evidence>
<evidence type="ECO:0000256" key="2">
    <source>
        <dbReference type="ARBA" id="ARBA00023015"/>
    </source>
</evidence>
<dbReference type="CDD" id="cd00067">
    <property type="entry name" value="GAL4"/>
    <property type="match status" value="1"/>
</dbReference>
<comment type="subcellular location">
    <subcellularLocation>
        <location evidence="1">Nucleus</location>
    </subcellularLocation>
</comment>
<reference evidence="7" key="1">
    <citation type="submission" date="2021-12" db="EMBL/GenBank/DDBJ databases">
        <title>Convergent genome expansion in fungi linked to evolution of root-endophyte symbiosis.</title>
        <authorList>
            <consortium name="DOE Joint Genome Institute"/>
            <person name="Ke Y.-H."/>
            <person name="Bonito G."/>
            <person name="Liao H.-L."/>
            <person name="Looney B."/>
            <person name="Rojas-Flechas A."/>
            <person name="Nash J."/>
            <person name="Hameed K."/>
            <person name="Schadt C."/>
            <person name="Martin F."/>
            <person name="Crous P.W."/>
            <person name="Miettinen O."/>
            <person name="Magnuson J.K."/>
            <person name="Labbe J."/>
            <person name="Jacobson D."/>
            <person name="Doktycz M.J."/>
            <person name="Veneault-Fourrey C."/>
            <person name="Kuo A."/>
            <person name="Mondo S."/>
            <person name="Calhoun S."/>
            <person name="Riley R."/>
            <person name="Ohm R."/>
            <person name="LaButti K."/>
            <person name="Andreopoulos B."/>
            <person name="Pangilinan J."/>
            <person name="Nolan M."/>
            <person name="Tritt A."/>
            <person name="Clum A."/>
            <person name="Lipzen A."/>
            <person name="Daum C."/>
            <person name="Barry K."/>
            <person name="Grigoriev I.V."/>
            <person name="Vilgalys R."/>
        </authorList>
    </citation>
    <scope>NUCLEOTIDE SEQUENCE</scope>
    <source>
        <strain evidence="7">PMI_201</strain>
    </source>
</reference>
<dbReference type="Proteomes" id="UP001201262">
    <property type="component" value="Unassembled WGS sequence"/>
</dbReference>
<sequence>MSRSRIGPDPVSCQSCRSKKLRCNRVQPCSNCTSRGITCNFLVPPRRRRIESTSKTHNNAEILERIERLESIVLLSHTSQHAHPARLPPAWSGTADTVTPDIYEQPEKDLEYLENVGTNEDTLVRIHTISLS</sequence>
<evidence type="ECO:0000256" key="1">
    <source>
        <dbReference type="ARBA" id="ARBA00004123"/>
    </source>
</evidence>
<evidence type="ECO:0000256" key="3">
    <source>
        <dbReference type="ARBA" id="ARBA00023125"/>
    </source>
</evidence>
<keyword evidence="8" id="KW-1185">Reference proteome</keyword>
<keyword evidence="5" id="KW-0539">Nucleus</keyword>
<dbReference type="SMART" id="SM00066">
    <property type="entry name" value="GAL4"/>
    <property type="match status" value="1"/>
</dbReference>
<evidence type="ECO:0000256" key="4">
    <source>
        <dbReference type="ARBA" id="ARBA00023163"/>
    </source>
</evidence>
<keyword evidence="2" id="KW-0805">Transcription regulation</keyword>
<dbReference type="InterPro" id="IPR050613">
    <property type="entry name" value="Sec_Metabolite_Reg"/>
</dbReference>
<dbReference type="PROSITE" id="PS00463">
    <property type="entry name" value="ZN2_CY6_FUNGAL_1"/>
    <property type="match status" value="1"/>
</dbReference>